<protein>
    <submittedName>
        <fullName evidence="2">Uncharacterized protein</fullName>
    </submittedName>
</protein>
<keyword evidence="3" id="KW-1185">Reference proteome</keyword>
<evidence type="ECO:0000313" key="3">
    <source>
        <dbReference type="Proteomes" id="UP000828390"/>
    </source>
</evidence>
<evidence type="ECO:0000256" key="1">
    <source>
        <dbReference type="SAM" id="MobiDB-lite"/>
    </source>
</evidence>
<reference evidence="2" key="1">
    <citation type="journal article" date="2019" name="bioRxiv">
        <title>The Genome of the Zebra Mussel, Dreissena polymorpha: A Resource for Invasive Species Research.</title>
        <authorList>
            <person name="McCartney M.A."/>
            <person name="Auch B."/>
            <person name="Kono T."/>
            <person name="Mallez S."/>
            <person name="Zhang Y."/>
            <person name="Obille A."/>
            <person name="Becker A."/>
            <person name="Abrahante J.E."/>
            <person name="Garbe J."/>
            <person name="Badalamenti J.P."/>
            <person name="Herman A."/>
            <person name="Mangelson H."/>
            <person name="Liachko I."/>
            <person name="Sullivan S."/>
            <person name="Sone E.D."/>
            <person name="Koren S."/>
            <person name="Silverstein K.A.T."/>
            <person name="Beckman K.B."/>
            <person name="Gohl D.M."/>
        </authorList>
    </citation>
    <scope>NUCLEOTIDE SEQUENCE</scope>
    <source>
        <strain evidence="2">Duluth1</strain>
        <tissue evidence="2">Whole animal</tissue>
    </source>
</reference>
<gene>
    <name evidence="2" type="ORF">DPMN_042928</name>
</gene>
<organism evidence="2 3">
    <name type="scientific">Dreissena polymorpha</name>
    <name type="common">Zebra mussel</name>
    <name type="synonym">Mytilus polymorpha</name>
    <dbReference type="NCBI Taxonomy" id="45954"/>
    <lineage>
        <taxon>Eukaryota</taxon>
        <taxon>Metazoa</taxon>
        <taxon>Spiralia</taxon>
        <taxon>Lophotrochozoa</taxon>
        <taxon>Mollusca</taxon>
        <taxon>Bivalvia</taxon>
        <taxon>Autobranchia</taxon>
        <taxon>Heteroconchia</taxon>
        <taxon>Euheterodonta</taxon>
        <taxon>Imparidentia</taxon>
        <taxon>Neoheterodontei</taxon>
        <taxon>Myida</taxon>
        <taxon>Dreissenoidea</taxon>
        <taxon>Dreissenidae</taxon>
        <taxon>Dreissena</taxon>
    </lineage>
</organism>
<feature type="region of interest" description="Disordered" evidence="1">
    <location>
        <begin position="1"/>
        <end position="37"/>
    </location>
</feature>
<name>A0A9D4D0F2_DREPO</name>
<dbReference type="EMBL" id="JAIWYP010000011">
    <property type="protein sequence ID" value="KAH3736365.1"/>
    <property type="molecule type" value="Genomic_DNA"/>
</dbReference>
<comment type="caution">
    <text evidence="2">The sequence shown here is derived from an EMBL/GenBank/DDBJ whole genome shotgun (WGS) entry which is preliminary data.</text>
</comment>
<evidence type="ECO:0000313" key="2">
    <source>
        <dbReference type="EMBL" id="KAH3736365.1"/>
    </source>
</evidence>
<dbReference type="Proteomes" id="UP000828390">
    <property type="component" value="Unassembled WGS sequence"/>
</dbReference>
<dbReference type="AlphaFoldDB" id="A0A9D4D0F2"/>
<reference evidence="2" key="2">
    <citation type="submission" date="2020-11" db="EMBL/GenBank/DDBJ databases">
        <authorList>
            <person name="McCartney M.A."/>
            <person name="Auch B."/>
            <person name="Kono T."/>
            <person name="Mallez S."/>
            <person name="Becker A."/>
            <person name="Gohl D.M."/>
            <person name="Silverstein K.A.T."/>
            <person name="Koren S."/>
            <person name="Bechman K.B."/>
            <person name="Herman A."/>
            <person name="Abrahante J.E."/>
            <person name="Garbe J."/>
        </authorList>
    </citation>
    <scope>NUCLEOTIDE SEQUENCE</scope>
    <source>
        <strain evidence="2">Duluth1</strain>
        <tissue evidence="2">Whole animal</tissue>
    </source>
</reference>
<accession>A0A9D4D0F2</accession>
<proteinExistence type="predicted"/>
<sequence>MKSKLGRGVSARGQGGALVRQVPSSLQIPKPGSGFSTPGSPLENGCLYYTLLRRSARSCPSKPVHLSATTNLHRPGLLVVTSTG</sequence>